<dbReference type="OrthoDB" id="3666321at2"/>
<dbReference type="InterPro" id="IPR013786">
    <property type="entry name" value="AcylCoA_DH/ox_N"/>
</dbReference>
<evidence type="ECO:0000259" key="7">
    <source>
        <dbReference type="Pfam" id="PF02770"/>
    </source>
</evidence>
<feature type="domain" description="Acyl-CoA dehydrogenase/oxidase C-terminal" evidence="6">
    <location>
        <begin position="264"/>
        <end position="408"/>
    </location>
</feature>
<dbReference type="InterPro" id="IPR009075">
    <property type="entry name" value="AcylCo_DH/oxidase_C"/>
</dbReference>
<dbReference type="PANTHER" id="PTHR43884:SF19">
    <property type="entry name" value="ACYL-COA DEHYDROGENASE FADE4-RELATED"/>
    <property type="match status" value="1"/>
</dbReference>
<dbReference type="GO" id="GO:0003995">
    <property type="term" value="F:acyl-CoA dehydrogenase activity"/>
    <property type="evidence" value="ECO:0007669"/>
    <property type="project" value="TreeGrafter"/>
</dbReference>
<dbReference type="Proteomes" id="UP000318833">
    <property type="component" value="Unassembled WGS sequence"/>
</dbReference>
<dbReference type="AlphaFoldDB" id="A0A554VM32"/>
<keyword evidence="5" id="KW-0560">Oxidoreductase</keyword>
<name>A0A554VM32_9FLAO</name>
<reference evidence="9 10" key="1">
    <citation type="submission" date="2019-07" db="EMBL/GenBank/DDBJ databases">
        <title>The draft genome sequence of Aquimarina algiphila M91.</title>
        <authorList>
            <person name="Meng X."/>
        </authorList>
    </citation>
    <scope>NUCLEOTIDE SEQUENCE [LARGE SCALE GENOMIC DNA]</scope>
    <source>
        <strain evidence="9 10">M91</strain>
    </source>
</reference>
<keyword evidence="3 5" id="KW-0285">Flavoprotein</keyword>
<evidence type="ECO:0000313" key="10">
    <source>
        <dbReference type="Proteomes" id="UP000318833"/>
    </source>
</evidence>
<dbReference type="SUPFAM" id="SSF56645">
    <property type="entry name" value="Acyl-CoA dehydrogenase NM domain-like"/>
    <property type="match status" value="1"/>
</dbReference>
<sequence length="612" mass="69319">MDILVIILINHHTKLRNYMSVDIIKIQRPTIFDRLVAVEELEEFLKSPFDESSVVSFKKSAELDENEIFPYQEIEELHKWRYNEYYIPKQLGGKLKSFEELLFLTRSISRRDLSISITDAHTLLGALPVWIAGSEEQKQELAKEIRNSRSACLAVTERSHGSDLNANGVCAVKTDDNTNYLLTGEKWPINKATLSDILCVLAKTNDKKDSRSLSILMVDKEKLSPDTYAYQPKINTLGIKGCDISGIVFNKAVLSKNMLVGKEGAGLEITLKGFQITRTLCAGLSLGAVDTALRTTLNFVLKRQLYGKTVFDIQHSRHTLAKIFIDIISCDCLAIASSRGLHEITSQFSVWSAIVKNYIPQKVEQSIHELSVILGSRFYFRDDHDHGVFQKMMRDNSIISLFDGSTIINKHSLSLQLKFLAKKRAKSTGIELEKTLENIFSLNKEVSDIDYNKLDLFSKGNNIVLQGIEFALSKLGNLKGKNSVSPKTLSEILNLTIDLISNLMDLENKVDKLPVVESGHNLETEYFDLAQSYCKLHTAATSVFMWVYNQEELGEYFSKGEWLVLSLQRTLDSFTIYKKELDKEYLENTAKHLLTLHTEGKLFSITPFQLSN</sequence>
<dbReference type="Gene3D" id="2.40.110.10">
    <property type="entry name" value="Butyryl-CoA Dehydrogenase, subunit A, domain 2"/>
    <property type="match status" value="1"/>
</dbReference>
<dbReference type="Gene3D" id="1.20.140.10">
    <property type="entry name" value="Butyryl-CoA Dehydrogenase, subunit A, domain 3"/>
    <property type="match status" value="1"/>
</dbReference>
<comment type="caution">
    <text evidence="9">The sequence shown here is derived from an EMBL/GenBank/DDBJ whole genome shotgun (WGS) entry which is preliminary data.</text>
</comment>
<dbReference type="PANTHER" id="PTHR43884">
    <property type="entry name" value="ACYL-COA DEHYDROGENASE"/>
    <property type="match status" value="1"/>
</dbReference>
<dbReference type="SUPFAM" id="SSF47203">
    <property type="entry name" value="Acyl-CoA dehydrogenase C-terminal domain-like"/>
    <property type="match status" value="1"/>
</dbReference>
<dbReference type="InterPro" id="IPR046373">
    <property type="entry name" value="Acyl-CoA_Oxase/DH_mid-dom_sf"/>
</dbReference>
<evidence type="ECO:0000256" key="3">
    <source>
        <dbReference type="ARBA" id="ARBA00022630"/>
    </source>
</evidence>
<feature type="domain" description="Acyl-CoA dehydrogenase/oxidase N-terminal" evidence="8">
    <location>
        <begin position="60"/>
        <end position="142"/>
    </location>
</feature>
<keyword evidence="10" id="KW-1185">Reference proteome</keyword>
<accession>A0A554VM32</accession>
<evidence type="ECO:0000256" key="2">
    <source>
        <dbReference type="ARBA" id="ARBA00009347"/>
    </source>
</evidence>
<dbReference type="Gene3D" id="1.10.540.10">
    <property type="entry name" value="Acyl-CoA dehydrogenase/oxidase, N-terminal domain"/>
    <property type="match status" value="1"/>
</dbReference>
<dbReference type="InterPro" id="IPR036250">
    <property type="entry name" value="AcylCo_DH-like_C"/>
</dbReference>
<dbReference type="InterPro" id="IPR009100">
    <property type="entry name" value="AcylCoA_DH/oxidase_NM_dom_sf"/>
</dbReference>
<evidence type="ECO:0000313" key="9">
    <source>
        <dbReference type="EMBL" id="TSE09246.1"/>
    </source>
</evidence>
<feature type="domain" description="Acyl-CoA oxidase/dehydrogenase middle" evidence="7">
    <location>
        <begin position="152"/>
        <end position="251"/>
    </location>
</feature>
<evidence type="ECO:0000259" key="8">
    <source>
        <dbReference type="Pfam" id="PF02771"/>
    </source>
</evidence>
<comment type="cofactor">
    <cofactor evidence="1 5">
        <name>FAD</name>
        <dbReference type="ChEBI" id="CHEBI:57692"/>
    </cofactor>
</comment>
<evidence type="ECO:0000259" key="6">
    <source>
        <dbReference type="Pfam" id="PF00441"/>
    </source>
</evidence>
<dbReference type="InterPro" id="IPR037069">
    <property type="entry name" value="AcylCoA_DH/ox_N_sf"/>
</dbReference>
<dbReference type="InterPro" id="IPR006091">
    <property type="entry name" value="Acyl-CoA_Oxase/DH_mid-dom"/>
</dbReference>
<proteinExistence type="inferred from homology"/>
<evidence type="ECO:0000256" key="5">
    <source>
        <dbReference type="RuleBase" id="RU362125"/>
    </source>
</evidence>
<dbReference type="GO" id="GO:0005886">
    <property type="term" value="C:plasma membrane"/>
    <property type="evidence" value="ECO:0007669"/>
    <property type="project" value="TreeGrafter"/>
</dbReference>
<evidence type="ECO:0000256" key="4">
    <source>
        <dbReference type="ARBA" id="ARBA00022827"/>
    </source>
</evidence>
<evidence type="ECO:0000256" key="1">
    <source>
        <dbReference type="ARBA" id="ARBA00001974"/>
    </source>
</evidence>
<comment type="similarity">
    <text evidence="2 5">Belongs to the acyl-CoA dehydrogenase family.</text>
</comment>
<keyword evidence="4 5" id="KW-0274">FAD</keyword>
<protein>
    <submittedName>
        <fullName evidence="9">Acyl-CoA dehydrogenase family protein</fullName>
    </submittedName>
</protein>
<dbReference type="EMBL" id="VLNR01000015">
    <property type="protein sequence ID" value="TSE09246.1"/>
    <property type="molecule type" value="Genomic_DNA"/>
</dbReference>
<dbReference type="Pfam" id="PF02770">
    <property type="entry name" value="Acyl-CoA_dh_M"/>
    <property type="match status" value="1"/>
</dbReference>
<gene>
    <name evidence="9" type="ORF">FOF46_09275</name>
</gene>
<dbReference type="Pfam" id="PF00441">
    <property type="entry name" value="Acyl-CoA_dh_1"/>
    <property type="match status" value="1"/>
</dbReference>
<organism evidence="9 10">
    <name type="scientific">Aquimarina algiphila</name>
    <dbReference type="NCBI Taxonomy" id="2047982"/>
    <lineage>
        <taxon>Bacteria</taxon>
        <taxon>Pseudomonadati</taxon>
        <taxon>Bacteroidota</taxon>
        <taxon>Flavobacteriia</taxon>
        <taxon>Flavobacteriales</taxon>
        <taxon>Flavobacteriaceae</taxon>
        <taxon>Aquimarina</taxon>
    </lineage>
</organism>
<dbReference type="GO" id="GO:0050660">
    <property type="term" value="F:flavin adenine dinucleotide binding"/>
    <property type="evidence" value="ECO:0007669"/>
    <property type="project" value="InterPro"/>
</dbReference>
<dbReference type="CDD" id="cd00567">
    <property type="entry name" value="ACAD"/>
    <property type="match status" value="1"/>
</dbReference>
<dbReference type="Pfam" id="PF02771">
    <property type="entry name" value="Acyl-CoA_dh_N"/>
    <property type="match status" value="1"/>
</dbReference>